<feature type="transmembrane region" description="Helical" evidence="1">
    <location>
        <begin position="64"/>
        <end position="87"/>
    </location>
</feature>
<comment type="caution">
    <text evidence="2">The sequence shown here is derived from an EMBL/GenBank/DDBJ whole genome shotgun (WGS) entry which is preliminary data.</text>
</comment>
<sequence length="199" mass="20495">MTYVILIALISGIFAGTLIPEGLISNLSQVSSFALNLLILSVGIDLGCNKAIFIKLKNMGLKILLVPASIVLGSLTGGIITGLIFKMPLSLSMAISAGFGWYSLSGVLLSNIAGVEAGAIAFLTNVLRELIAVIAIPIIAGKLNYITSIGPAGATSMDSTLPIISKSTGEETAMIAFINGAVLSAMVPIIVPVLYGLKF</sequence>
<evidence type="ECO:0008006" key="4">
    <source>
        <dbReference type="Google" id="ProtNLM"/>
    </source>
</evidence>
<protein>
    <recommendedName>
        <fullName evidence="4">Lysine exporter LysO</fullName>
    </recommendedName>
</protein>
<dbReference type="GO" id="GO:0005886">
    <property type="term" value="C:plasma membrane"/>
    <property type="evidence" value="ECO:0007669"/>
    <property type="project" value="TreeGrafter"/>
</dbReference>
<keyword evidence="1" id="KW-0812">Transmembrane</keyword>
<dbReference type="STRING" id="36849.OXPF_06860"/>
<organism evidence="2 3">
    <name type="scientific">Oxobacter pfennigii</name>
    <dbReference type="NCBI Taxonomy" id="36849"/>
    <lineage>
        <taxon>Bacteria</taxon>
        <taxon>Bacillati</taxon>
        <taxon>Bacillota</taxon>
        <taxon>Clostridia</taxon>
        <taxon>Eubacteriales</taxon>
        <taxon>Clostridiaceae</taxon>
        <taxon>Oxobacter</taxon>
    </lineage>
</organism>
<dbReference type="PANTHER" id="PTHR35804">
    <property type="entry name" value="LYSINE EXPORTER LYSO"/>
    <property type="match status" value="1"/>
</dbReference>
<evidence type="ECO:0000313" key="2">
    <source>
        <dbReference type="EMBL" id="KPU45453.1"/>
    </source>
</evidence>
<proteinExistence type="predicted"/>
<dbReference type="Proteomes" id="UP000050326">
    <property type="component" value="Unassembled WGS sequence"/>
</dbReference>
<feature type="transmembrane region" description="Helical" evidence="1">
    <location>
        <begin position="130"/>
        <end position="154"/>
    </location>
</feature>
<reference evidence="2 3" key="1">
    <citation type="submission" date="2015-09" db="EMBL/GenBank/DDBJ databases">
        <title>Genome sequence of Oxobacter pfennigii DSM 3222.</title>
        <authorList>
            <person name="Poehlein A."/>
            <person name="Bengelsdorf F.R."/>
            <person name="Schiel-Bengelsdorf B."/>
            <person name="Duerre P."/>
            <person name="Daniel R."/>
        </authorList>
    </citation>
    <scope>NUCLEOTIDE SEQUENCE [LARGE SCALE GENOMIC DNA]</scope>
    <source>
        <strain evidence="2 3">DSM 3222</strain>
    </source>
</reference>
<feature type="transmembrane region" description="Helical" evidence="1">
    <location>
        <begin position="99"/>
        <end position="123"/>
    </location>
</feature>
<evidence type="ECO:0000256" key="1">
    <source>
        <dbReference type="SAM" id="Phobius"/>
    </source>
</evidence>
<dbReference type="PATRIC" id="fig|36849.3.peg.736"/>
<accession>A0A0P8X3S7</accession>
<dbReference type="InterPro" id="IPR005642">
    <property type="entry name" value="LysO"/>
</dbReference>
<dbReference type="EMBL" id="LKET01000021">
    <property type="protein sequence ID" value="KPU45453.1"/>
    <property type="molecule type" value="Genomic_DNA"/>
</dbReference>
<keyword evidence="1" id="KW-1133">Transmembrane helix</keyword>
<feature type="transmembrane region" description="Helical" evidence="1">
    <location>
        <begin position="174"/>
        <end position="197"/>
    </location>
</feature>
<name>A0A0P8X3S7_9CLOT</name>
<dbReference type="OrthoDB" id="371078at2"/>
<dbReference type="RefSeq" id="WP_054873803.1">
    <property type="nucleotide sequence ID" value="NZ_LKET01000021.1"/>
</dbReference>
<feature type="transmembrane region" description="Helical" evidence="1">
    <location>
        <begin position="30"/>
        <end position="52"/>
    </location>
</feature>
<dbReference type="Pfam" id="PF03956">
    <property type="entry name" value="Lys_export"/>
    <property type="match status" value="1"/>
</dbReference>
<dbReference type="GO" id="GO:0015661">
    <property type="term" value="F:L-lysine efflux transmembrane transporter activity"/>
    <property type="evidence" value="ECO:0007669"/>
    <property type="project" value="InterPro"/>
</dbReference>
<dbReference type="PANTHER" id="PTHR35804:SF1">
    <property type="entry name" value="LYSINE EXPORTER LYSO"/>
    <property type="match status" value="1"/>
</dbReference>
<keyword evidence="1" id="KW-0472">Membrane</keyword>
<dbReference type="AlphaFoldDB" id="A0A0P8X3S7"/>
<evidence type="ECO:0000313" key="3">
    <source>
        <dbReference type="Proteomes" id="UP000050326"/>
    </source>
</evidence>
<keyword evidence="3" id="KW-1185">Reference proteome</keyword>
<gene>
    <name evidence="2" type="ORF">OXPF_06860</name>
</gene>